<evidence type="ECO:0000256" key="8">
    <source>
        <dbReference type="ARBA" id="ARBA00038408"/>
    </source>
</evidence>
<evidence type="ECO:0000256" key="6">
    <source>
        <dbReference type="ARBA" id="ARBA00023136"/>
    </source>
</evidence>
<name>C3JCS2_POREA</name>
<keyword evidence="6 12" id="KW-0472">Membrane</keyword>
<dbReference type="PROSITE" id="PS50198">
    <property type="entry name" value="PPIC_PPIASE_2"/>
    <property type="match status" value="1"/>
</dbReference>
<sequence length="714" mass="78579">MATLQKIRNRAGLLIIVIGVALLAFIVGDGLRSGGTLFQMSNNYALKIDGEKIKAEDYHQRLQQLQEAAEANGNHLTDEQRMQLNNQLAEEYIQSIALEKEADALGLKVTPEELIALVLGDGVSPAYQAQQFISQLGINPSDRNAVQTFLEQISDNQIAQLPAEQQGQMRMIKNSWDALLRSVRNERLGSKFNAIMTRSYAINKVDAQFLSDVPSRDVAVVRTPSTILADTTVRATDDEVREYYNKRPRMFIQKYPFTRVEYINVAIRPSAKDYSDALALMNKTRTSLLGASDASTITRNHSEAFAPEYYMSGQELRDIQLPSSLVEFIESSEVGAVNTPSIENDSYSLVKVMAKKSAPSGVQARIIVLDSLNATKADSIVGAINGGAAFADMAMRYSADPQTKAQGGYIIFQDRMGMPDTTLTEAMATMQKLDTLYKVPVGRAFTSTLGATKVIMQVAKAMPEATKYKIAYINLPVTFSEGTFSEKYSTINNILASGKSFDEMAKEAEAKGLEVVRDARVEPTSINLANIPSSREAVSWLLKAKPGEVNEKVFRCGDANLVVATVKEQVPAGTQPFEDVKEDIRDYLTMEKRGDKLATDLEGKKFADLDGYAVAMQASVDTIPSVSLVARGSVTPMLSAHAMTTAINTISKPFRSGTEVMVVKPLREIKTPVGQSQEAQLRQQRRALGQGLGYRAFQQLMRDMDIVDNRAKFF</sequence>
<dbReference type="GO" id="GO:0005886">
    <property type="term" value="C:plasma membrane"/>
    <property type="evidence" value="ECO:0007669"/>
    <property type="project" value="UniProtKB-SubCell"/>
</dbReference>
<dbReference type="EMBL" id="ACNN01000035">
    <property type="protein sequence ID" value="EEN82026.1"/>
    <property type="molecule type" value="Genomic_DNA"/>
</dbReference>
<comment type="similarity">
    <text evidence="8">Belongs to the PpiD chaperone family.</text>
</comment>
<reference evidence="14 15" key="1">
    <citation type="submission" date="2009-04" db="EMBL/GenBank/DDBJ databases">
        <authorList>
            <person name="Sebastian Y."/>
            <person name="Madupu R."/>
            <person name="Durkin A.S."/>
            <person name="Torralba M."/>
            <person name="Methe B."/>
            <person name="Sutton G.G."/>
            <person name="Strausberg R.L."/>
            <person name="Nelson K.E."/>
        </authorList>
    </citation>
    <scope>NUCLEOTIDE SEQUENCE [LARGE SCALE GENOMIC DNA]</scope>
    <source>
        <strain evidence="15">ATCC 35406 / BCRC 14492 / JCM 8526 / NCTC 13058 / HG 370</strain>
    </source>
</reference>
<keyword evidence="11" id="KW-0697">Rotamase</keyword>
<dbReference type="STRING" id="553175.POREN0001_1940"/>
<dbReference type="Gene3D" id="3.10.50.40">
    <property type="match status" value="1"/>
</dbReference>
<dbReference type="Proteomes" id="UP000004295">
    <property type="component" value="Unassembled WGS sequence"/>
</dbReference>
<dbReference type="eggNOG" id="COG0760">
    <property type="taxonomic scope" value="Bacteria"/>
</dbReference>
<evidence type="ECO:0000256" key="3">
    <source>
        <dbReference type="ARBA" id="ARBA00022519"/>
    </source>
</evidence>
<feature type="domain" description="PpiC" evidence="13">
    <location>
        <begin position="359"/>
        <end position="441"/>
    </location>
</feature>
<comment type="subcellular location">
    <subcellularLocation>
        <location evidence="1">Cell inner membrane</location>
        <topology evidence="1">Single-pass type II membrane protein</topology>
        <orientation evidence="1">Periplasmic side</orientation>
    </subcellularLocation>
</comment>
<keyword evidence="4 12" id="KW-0812">Transmembrane</keyword>
<organism evidence="14 15">
    <name type="scientific">Porphyromonas endodontalis (strain ATCC 35406 / DSM 24491 / JCM 8526 / CCUG 16442 / BCRC 14492 / NCTC 13058 / HG 370)</name>
    <name type="common">Bacteroides endodontalis</name>
    <dbReference type="NCBI Taxonomy" id="553175"/>
    <lineage>
        <taxon>Bacteria</taxon>
        <taxon>Pseudomonadati</taxon>
        <taxon>Bacteroidota</taxon>
        <taxon>Bacteroidia</taxon>
        <taxon>Bacteroidales</taxon>
        <taxon>Porphyromonadaceae</taxon>
        <taxon>Porphyromonas</taxon>
    </lineage>
</organism>
<keyword evidence="3" id="KW-0997">Cell inner membrane</keyword>
<evidence type="ECO:0000256" key="2">
    <source>
        <dbReference type="ARBA" id="ARBA00022475"/>
    </source>
</evidence>
<evidence type="ECO:0000313" key="15">
    <source>
        <dbReference type="Proteomes" id="UP000004295"/>
    </source>
</evidence>
<dbReference type="PANTHER" id="PTHR47529:SF1">
    <property type="entry name" value="PERIPLASMIC CHAPERONE PPID"/>
    <property type="match status" value="1"/>
</dbReference>
<dbReference type="AlphaFoldDB" id="C3JCS2"/>
<evidence type="ECO:0000313" key="14">
    <source>
        <dbReference type="EMBL" id="EEN82026.1"/>
    </source>
</evidence>
<protein>
    <recommendedName>
        <fullName evidence="9">Periplasmic chaperone PpiD</fullName>
    </recommendedName>
    <alternativeName>
        <fullName evidence="10">Periplasmic folding chaperone</fullName>
    </alternativeName>
</protein>
<dbReference type="InterPro" id="IPR052029">
    <property type="entry name" value="PpiD_chaperone"/>
</dbReference>
<comment type="caution">
    <text evidence="14">The sequence shown here is derived from an EMBL/GenBank/DDBJ whole genome shotgun (WGS) entry which is preliminary data.</text>
</comment>
<dbReference type="PANTHER" id="PTHR47529">
    <property type="entry name" value="PEPTIDYL-PROLYL CIS-TRANS ISOMERASE D"/>
    <property type="match status" value="1"/>
</dbReference>
<dbReference type="RefSeq" id="WP_004335131.1">
    <property type="nucleotide sequence ID" value="NZ_ACNN01000035.1"/>
</dbReference>
<evidence type="ECO:0000256" key="12">
    <source>
        <dbReference type="SAM" id="Phobius"/>
    </source>
</evidence>
<evidence type="ECO:0000256" key="7">
    <source>
        <dbReference type="ARBA" id="ARBA00023186"/>
    </source>
</evidence>
<evidence type="ECO:0000259" key="13">
    <source>
        <dbReference type="PROSITE" id="PS50198"/>
    </source>
</evidence>
<feature type="transmembrane region" description="Helical" evidence="12">
    <location>
        <begin position="12"/>
        <end position="31"/>
    </location>
</feature>
<dbReference type="GeneID" id="93366281"/>
<evidence type="ECO:0000256" key="9">
    <source>
        <dbReference type="ARBA" id="ARBA00040743"/>
    </source>
</evidence>
<evidence type="ECO:0000256" key="10">
    <source>
        <dbReference type="ARBA" id="ARBA00042775"/>
    </source>
</evidence>
<dbReference type="InterPro" id="IPR027304">
    <property type="entry name" value="Trigger_fact/SurA_dom_sf"/>
</dbReference>
<dbReference type="GO" id="GO:0003755">
    <property type="term" value="F:peptidyl-prolyl cis-trans isomerase activity"/>
    <property type="evidence" value="ECO:0007669"/>
    <property type="project" value="UniProtKB-KW"/>
</dbReference>
<proteinExistence type="inferred from homology"/>
<keyword evidence="11" id="KW-0413">Isomerase</keyword>
<dbReference type="SUPFAM" id="SSF54534">
    <property type="entry name" value="FKBP-like"/>
    <property type="match status" value="1"/>
</dbReference>
<dbReference type="InterPro" id="IPR000297">
    <property type="entry name" value="PPIase_PpiC"/>
</dbReference>
<evidence type="ECO:0000256" key="5">
    <source>
        <dbReference type="ARBA" id="ARBA00022989"/>
    </source>
</evidence>
<evidence type="ECO:0000256" key="11">
    <source>
        <dbReference type="PROSITE-ProRule" id="PRU00278"/>
    </source>
</evidence>
<keyword evidence="15" id="KW-1185">Reference proteome</keyword>
<dbReference type="InterPro" id="IPR046357">
    <property type="entry name" value="PPIase_dom_sf"/>
</dbReference>
<accession>C3JCS2</accession>
<evidence type="ECO:0000256" key="4">
    <source>
        <dbReference type="ARBA" id="ARBA00022692"/>
    </source>
</evidence>
<keyword evidence="5 12" id="KW-1133">Transmembrane helix</keyword>
<keyword evidence="7" id="KW-0143">Chaperone</keyword>
<gene>
    <name evidence="14" type="ORF">POREN0001_1940</name>
</gene>
<dbReference type="SUPFAM" id="SSF109998">
    <property type="entry name" value="Triger factor/SurA peptide-binding domain-like"/>
    <property type="match status" value="1"/>
</dbReference>
<keyword evidence="2" id="KW-1003">Cell membrane</keyword>
<dbReference type="Pfam" id="PF13623">
    <property type="entry name" value="SurA_N_2"/>
    <property type="match status" value="1"/>
</dbReference>
<dbReference type="Pfam" id="PF13616">
    <property type="entry name" value="Rotamase_3"/>
    <property type="match status" value="1"/>
</dbReference>
<evidence type="ECO:0000256" key="1">
    <source>
        <dbReference type="ARBA" id="ARBA00004382"/>
    </source>
</evidence>